<feature type="domain" description="PpiC" evidence="12">
    <location>
        <begin position="266"/>
        <end position="369"/>
    </location>
</feature>
<dbReference type="Gene3D" id="1.10.4030.10">
    <property type="entry name" value="Porin chaperone SurA, peptide-binding domain"/>
    <property type="match status" value="1"/>
</dbReference>
<keyword evidence="4" id="KW-0812">Transmembrane</keyword>
<dbReference type="Proteomes" id="UP001516061">
    <property type="component" value="Unassembled WGS sequence"/>
</dbReference>
<dbReference type="SUPFAM" id="SSF54534">
    <property type="entry name" value="FKBP-like"/>
    <property type="match status" value="1"/>
</dbReference>
<dbReference type="PANTHER" id="PTHR47529:SF1">
    <property type="entry name" value="PERIPLASMIC CHAPERONE PPID"/>
    <property type="match status" value="1"/>
</dbReference>
<dbReference type="PROSITE" id="PS50198">
    <property type="entry name" value="PPIC_PPIASE_2"/>
    <property type="match status" value="1"/>
</dbReference>
<dbReference type="RefSeq" id="WP_173806241.1">
    <property type="nucleotide sequence ID" value="NZ_JABSNM010000013.1"/>
</dbReference>
<dbReference type="Pfam" id="PF13616">
    <property type="entry name" value="Rotamase_3"/>
    <property type="match status" value="1"/>
</dbReference>
<evidence type="ECO:0000256" key="8">
    <source>
        <dbReference type="ARBA" id="ARBA00038408"/>
    </source>
</evidence>
<evidence type="ECO:0000313" key="13">
    <source>
        <dbReference type="EMBL" id="NRT57240.1"/>
    </source>
</evidence>
<accession>A0ABX2G4I7</accession>
<evidence type="ECO:0000256" key="11">
    <source>
        <dbReference type="PROSITE-ProRule" id="PRU00278"/>
    </source>
</evidence>
<evidence type="ECO:0000256" key="2">
    <source>
        <dbReference type="ARBA" id="ARBA00022475"/>
    </source>
</evidence>
<comment type="subcellular location">
    <subcellularLocation>
        <location evidence="1">Cell inner membrane</location>
        <topology evidence="1">Single-pass type II membrane protein</topology>
        <orientation evidence="1">Periplasmic side</orientation>
    </subcellularLocation>
</comment>
<evidence type="ECO:0000256" key="7">
    <source>
        <dbReference type="ARBA" id="ARBA00023186"/>
    </source>
</evidence>
<keyword evidence="6" id="KW-0472">Membrane</keyword>
<evidence type="ECO:0000256" key="6">
    <source>
        <dbReference type="ARBA" id="ARBA00023136"/>
    </source>
</evidence>
<keyword evidence="14" id="KW-1185">Reference proteome</keyword>
<evidence type="ECO:0000256" key="1">
    <source>
        <dbReference type="ARBA" id="ARBA00004382"/>
    </source>
</evidence>
<evidence type="ECO:0000313" key="14">
    <source>
        <dbReference type="Proteomes" id="UP001516061"/>
    </source>
</evidence>
<keyword evidence="2" id="KW-1003">Cell membrane</keyword>
<keyword evidence="5" id="KW-1133">Transmembrane helix</keyword>
<gene>
    <name evidence="13" type="ORF">HNQ01_002990</name>
</gene>
<keyword evidence="11 13" id="KW-0413">Isomerase</keyword>
<organism evidence="13 14">
    <name type="scientific">Sphaerotilus uruguayifluvii</name>
    <dbReference type="NCBI Taxonomy" id="2735897"/>
    <lineage>
        <taxon>Bacteria</taxon>
        <taxon>Pseudomonadati</taxon>
        <taxon>Pseudomonadota</taxon>
        <taxon>Betaproteobacteria</taxon>
        <taxon>Burkholderiales</taxon>
        <taxon>Sphaerotilaceae</taxon>
        <taxon>Sphaerotilus</taxon>
    </lineage>
</organism>
<dbReference type="GO" id="GO:0003755">
    <property type="term" value="F:peptidyl-prolyl cis-trans isomerase activity"/>
    <property type="evidence" value="ECO:0007669"/>
    <property type="project" value="UniProtKB-EC"/>
</dbReference>
<comment type="similarity">
    <text evidence="8">Belongs to the PpiD chaperone family.</text>
</comment>
<evidence type="ECO:0000256" key="10">
    <source>
        <dbReference type="ARBA" id="ARBA00042775"/>
    </source>
</evidence>
<comment type="caution">
    <text evidence="13">The sequence shown here is derived from an EMBL/GenBank/DDBJ whole genome shotgun (WGS) entry which is preliminary data.</text>
</comment>
<dbReference type="EMBL" id="JABSNM010000013">
    <property type="protein sequence ID" value="NRT57240.1"/>
    <property type="molecule type" value="Genomic_DNA"/>
</dbReference>
<dbReference type="InterPro" id="IPR046357">
    <property type="entry name" value="PPIase_dom_sf"/>
</dbReference>
<name>A0ABX2G4I7_9BURK</name>
<keyword evidence="11" id="KW-0697">Rotamase</keyword>
<evidence type="ECO:0000256" key="4">
    <source>
        <dbReference type="ARBA" id="ARBA00022692"/>
    </source>
</evidence>
<proteinExistence type="inferred from homology"/>
<evidence type="ECO:0000256" key="5">
    <source>
        <dbReference type="ARBA" id="ARBA00022989"/>
    </source>
</evidence>
<dbReference type="SUPFAM" id="SSF109998">
    <property type="entry name" value="Triger factor/SurA peptide-binding domain-like"/>
    <property type="match status" value="1"/>
</dbReference>
<reference evidence="13 14" key="1">
    <citation type="submission" date="2020-05" db="EMBL/GenBank/DDBJ databases">
        <title>Genomic Encyclopedia of Type Strains, Phase IV (KMG-V): Genome sequencing to study the core and pangenomes of soil and plant-associated prokaryotes.</title>
        <authorList>
            <person name="Whitman W."/>
        </authorList>
    </citation>
    <scope>NUCLEOTIDE SEQUENCE [LARGE SCALE GENOMIC DNA]</scope>
    <source>
        <strain evidence="13 14">C29</strain>
    </source>
</reference>
<dbReference type="InterPro" id="IPR052029">
    <property type="entry name" value="PpiD_chaperone"/>
</dbReference>
<protein>
    <recommendedName>
        <fullName evidence="9">Periplasmic chaperone PpiD</fullName>
    </recommendedName>
    <alternativeName>
        <fullName evidence="10">Periplasmic folding chaperone</fullName>
    </alternativeName>
</protein>
<dbReference type="Pfam" id="PF13624">
    <property type="entry name" value="SurA_N_3"/>
    <property type="match status" value="1"/>
</dbReference>
<evidence type="ECO:0000256" key="9">
    <source>
        <dbReference type="ARBA" id="ARBA00040743"/>
    </source>
</evidence>
<sequence length="646" mass="71060">MFDFVRRHNRILQFILLLLIVPSFVVFGIQGYNKYSEGRNHVARVDGQDISQSDWDAAHRNQVERMRAQMPGVDVKMFDTPEIRQRVLEDLVRERVVFAAARDLHLSPTEERLDRLFKTDPQFAGLRNPDGSVRKELLAAQGMNSALFAQRLSQDLAMRQVLSAIGLSAFAPESVARAAVDAFYQRREIRVQRFDAREQLGRVQVGDADLQAYYDDPRNAARFQAPESVTMEYLVLDLPAVERGISVPEDDLRKYYGENASRYEQPQERRASHILVKAEAGGPADARARAKARAEALLAEVKKNPAGFADLARKNSDDPGSAAKGGDLDWFSRGAMVKSFEEAVFALKKGEISGVVESDFGYHVIQLTDVRGGERRGFESVRAEIEAEVRKSLAQKRFAETAEQFTNLVEQEDSLKPVAERLHLTLRRVEGFTRGFQPKEAKAEDAAVLASPKLAELVFQSETLAGKHNSQATEIGASQMVAVHVSAHQPARKQALADVREAVKAAVTQARAAQAARTEGEARLAQWKARAPDAASLPAAVTLSRARSQDLPKALVDAVLKAPAEKLPAWVGVDLGGDGYAVVMIEKVLPADVADTGPIDKVRQQYAAMWAGAESEAYLAALRKRYKVEITGKAKAAEEPAGAASK</sequence>
<keyword evidence="7" id="KW-0143">Chaperone</keyword>
<dbReference type="Gene3D" id="3.10.50.40">
    <property type="match status" value="1"/>
</dbReference>
<dbReference type="InterPro" id="IPR027304">
    <property type="entry name" value="Trigger_fact/SurA_dom_sf"/>
</dbReference>
<evidence type="ECO:0000256" key="3">
    <source>
        <dbReference type="ARBA" id="ARBA00022519"/>
    </source>
</evidence>
<dbReference type="PANTHER" id="PTHR47529">
    <property type="entry name" value="PEPTIDYL-PROLYL CIS-TRANS ISOMERASE D"/>
    <property type="match status" value="1"/>
</dbReference>
<dbReference type="InterPro" id="IPR000297">
    <property type="entry name" value="PPIase_PpiC"/>
</dbReference>
<evidence type="ECO:0000259" key="12">
    <source>
        <dbReference type="PROSITE" id="PS50198"/>
    </source>
</evidence>
<keyword evidence="3" id="KW-0997">Cell inner membrane</keyword>